<evidence type="ECO:0000313" key="1">
    <source>
        <dbReference type="Proteomes" id="UP000095286"/>
    </source>
</evidence>
<reference evidence="2" key="1">
    <citation type="submission" date="2016-11" db="UniProtKB">
        <authorList>
            <consortium name="WormBaseParasite"/>
        </authorList>
    </citation>
    <scope>IDENTIFICATION</scope>
    <source>
        <strain evidence="2">KR3021</strain>
    </source>
</reference>
<dbReference type="WBParaSite" id="RSKR_0000557900.1">
    <property type="protein sequence ID" value="RSKR_0000557900.1"/>
    <property type="gene ID" value="RSKR_0000557900"/>
</dbReference>
<dbReference type="Proteomes" id="UP000095286">
    <property type="component" value="Unplaced"/>
</dbReference>
<evidence type="ECO:0000313" key="2">
    <source>
        <dbReference type="WBParaSite" id="RSKR_0000557900.1"/>
    </source>
</evidence>
<accession>A0AC35TXH7</accession>
<protein>
    <submittedName>
        <fullName evidence="2">Transmembrane protein</fullName>
    </submittedName>
</protein>
<organism evidence="1 2">
    <name type="scientific">Rhabditophanes sp. KR3021</name>
    <dbReference type="NCBI Taxonomy" id="114890"/>
    <lineage>
        <taxon>Eukaryota</taxon>
        <taxon>Metazoa</taxon>
        <taxon>Ecdysozoa</taxon>
        <taxon>Nematoda</taxon>
        <taxon>Chromadorea</taxon>
        <taxon>Rhabditida</taxon>
        <taxon>Tylenchina</taxon>
        <taxon>Panagrolaimomorpha</taxon>
        <taxon>Strongyloidoidea</taxon>
        <taxon>Alloionematidae</taxon>
        <taxon>Rhabditophanes</taxon>
    </lineage>
</organism>
<sequence length="158" mass="18026">MGIEVNENATDDSNAKLIFTTYHIKKEGQSRINMTMIGNTHYATNSAFNKVQFDNFTQAKPFVFVKENAFSPKNVSHDFSNGSQRSYSDLITIIQFVYPFLGFYQIISQRQARVKMYYESSGTSESIFILSQSIVPTIETIVFYAGSGYILLWHQCPI</sequence>
<name>A0AC35TXH7_9BILA</name>
<proteinExistence type="predicted"/>